<dbReference type="PANTHER" id="PTHR45721:SF12">
    <property type="entry name" value="INTERMEDIATE FILAMENT PROTEIN IFA-1"/>
    <property type="match status" value="1"/>
</dbReference>
<sequence>VIPFQTTIMDDRGDRRGYRDTDRDRDDSRRQDDYRRDQSGISASSQQVTNIKDEYDSSYYRSAIGPRSSSVSAKKTIPASSIVMERFYAYGAGGIPLKPGSKSAAVVAIKENREREKRELGQLNDRFASYIERVRYLEAQNKKLQLELDHLRGKWGQQTSKVKEMYEVEIQEARRIIDETAKDRATAELRAKRAEEDTKNYRDKYETLLAGRDSDRQKIDVLQKQLADNEADLNLFRRRLADLEDESKRYRLESQKLISDIQRITQELDQETISRVQLENEKQSLEEEINFLKQIHVQEIEELKQINLTGTALDPSNFFKHELSNAIRDIREEYEQLNNQQRTELESWYRIKVTQAVQEVQARRAIEAPENIREREEVKKLRTLVTDSRKDIGIVKQRNAELENRIQELEELVQIERRDAVQTASERDREIQELRARLEDLGKDYDELITTKSSLDAEIAIYRKLLEGEENREGLKQVVENVEERARADFAASGGISGGGGGGGGGSGGGGGGIGGGSSGNIGGSSYSYSRSYRTTSGGQAGAF</sequence>
<organism evidence="7 9">
    <name type="scientific">Didymodactylos carnosus</name>
    <dbReference type="NCBI Taxonomy" id="1234261"/>
    <lineage>
        <taxon>Eukaryota</taxon>
        <taxon>Metazoa</taxon>
        <taxon>Spiralia</taxon>
        <taxon>Gnathifera</taxon>
        <taxon>Rotifera</taxon>
        <taxon>Eurotatoria</taxon>
        <taxon>Bdelloidea</taxon>
        <taxon>Philodinida</taxon>
        <taxon>Philodinidae</taxon>
        <taxon>Didymodactylos</taxon>
    </lineage>
</organism>
<keyword evidence="9" id="KW-1185">Reference proteome</keyword>
<dbReference type="GO" id="GO:0051664">
    <property type="term" value="P:nuclear pore localization"/>
    <property type="evidence" value="ECO:0007669"/>
    <property type="project" value="TreeGrafter"/>
</dbReference>
<dbReference type="GO" id="GO:0005652">
    <property type="term" value="C:nuclear lamina"/>
    <property type="evidence" value="ECO:0007669"/>
    <property type="project" value="TreeGrafter"/>
</dbReference>
<keyword evidence="1 3" id="KW-0403">Intermediate filament</keyword>
<feature type="coiled-coil region" evidence="4">
    <location>
        <begin position="106"/>
        <end position="347"/>
    </location>
</feature>
<dbReference type="PROSITE" id="PS00226">
    <property type="entry name" value="IF_ROD_1"/>
    <property type="match status" value="1"/>
</dbReference>
<dbReference type="InterPro" id="IPR018039">
    <property type="entry name" value="IF_conserved"/>
</dbReference>
<evidence type="ECO:0000313" key="9">
    <source>
        <dbReference type="Proteomes" id="UP000663829"/>
    </source>
</evidence>
<dbReference type="GO" id="GO:0005200">
    <property type="term" value="F:structural constituent of cytoskeleton"/>
    <property type="evidence" value="ECO:0007669"/>
    <property type="project" value="TreeGrafter"/>
</dbReference>
<proteinExistence type="inferred from homology"/>
<dbReference type="InterPro" id="IPR039008">
    <property type="entry name" value="IF_rod_dom"/>
</dbReference>
<dbReference type="EMBL" id="CAJOBC010085941">
    <property type="protein sequence ID" value="CAF4337680.1"/>
    <property type="molecule type" value="Genomic_DNA"/>
</dbReference>
<dbReference type="PANTHER" id="PTHR45721">
    <property type="entry name" value="LAMIN DM0-RELATED"/>
    <property type="match status" value="1"/>
</dbReference>
<dbReference type="PROSITE" id="PS51842">
    <property type="entry name" value="IF_ROD_2"/>
    <property type="match status" value="1"/>
</dbReference>
<dbReference type="AlphaFoldDB" id="A0A815R1T1"/>
<evidence type="ECO:0000313" key="8">
    <source>
        <dbReference type="EMBL" id="CAF4337680.1"/>
    </source>
</evidence>
<dbReference type="Proteomes" id="UP000681722">
    <property type="component" value="Unassembled WGS sequence"/>
</dbReference>
<evidence type="ECO:0000313" key="7">
    <source>
        <dbReference type="EMBL" id="CAF1469426.1"/>
    </source>
</evidence>
<comment type="caution">
    <text evidence="7">The sequence shown here is derived from an EMBL/GenBank/DDBJ whole genome shotgun (WGS) entry which is preliminary data.</text>
</comment>
<dbReference type="OrthoDB" id="2441647at2759"/>
<gene>
    <name evidence="7" type="ORF">GPM918_LOCUS35405</name>
    <name evidence="8" type="ORF">SRO942_LOCUS36126</name>
</gene>
<accession>A0A815R1T1</accession>
<comment type="similarity">
    <text evidence="3">Belongs to the intermediate filament family.</text>
</comment>
<dbReference type="SUPFAM" id="SSF64593">
    <property type="entry name" value="Intermediate filament protein, coiled coil region"/>
    <property type="match status" value="2"/>
</dbReference>
<protein>
    <recommendedName>
        <fullName evidence="6">IF rod domain-containing protein</fullName>
    </recommendedName>
</protein>
<dbReference type="GO" id="GO:0006998">
    <property type="term" value="P:nuclear envelope organization"/>
    <property type="evidence" value="ECO:0007669"/>
    <property type="project" value="TreeGrafter"/>
</dbReference>
<feature type="domain" description="IF rod" evidence="6">
    <location>
        <begin position="116"/>
        <end position="473"/>
    </location>
</feature>
<feature type="non-terminal residue" evidence="7">
    <location>
        <position position="1"/>
    </location>
</feature>
<feature type="region of interest" description="Disordered" evidence="5">
    <location>
        <begin position="1"/>
        <end position="48"/>
    </location>
</feature>
<dbReference type="Proteomes" id="UP000663829">
    <property type="component" value="Unassembled WGS sequence"/>
</dbReference>
<feature type="compositionally biased region" description="Low complexity" evidence="5">
    <location>
        <begin position="524"/>
        <end position="538"/>
    </location>
</feature>
<evidence type="ECO:0000259" key="6">
    <source>
        <dbReference type="PROSITE" id="PS51842"/>
    </source>
</evidence>
<dbReference type="Gene3D" id="1.20.5.1160">
    <property type="entry name" value="Vasodilator-stimulated phosphoprotein"/>
    <property type="match status" value="1"/>
</dbReference>
<dbReference type="EMBL" id="CAJNOQ010020472">
    <property type="protein sequence ID" value="CAF1469426.1"/>
    <property type="molecule type" value="Genomic_DNA"/>
</dbReference>
<keyword evidence="2 4" id="KW-0175">Coiled coil</keyword>
<feature type="coiled-coil region" evidence="4">
    <location>
        <begin position="392"/>
        <end position="485"/>
    </location>
</feature>
<dbReference type="SMART" id="SM01391">
    <property type="entry name" value="Filament"/>
    <property type="match status" value="1"/>
</dbReference>
<feature type="compositionally biased region" description="Basic and acidic residues" evidence="5">
    <location>
        <begin position="9"/>
        <end position="38"/>
    </location>
</feature>
<evidence type="ECO:0000256" key="2">
    <source>
        <dbReference type="ARBA" id="ARBA00023054"/>
    </source>
</evidence>
<evidence type="ECO:0000256" key="1">
    <source>
        <dbReference type="ARBA" id="ARBA00022754"/>
    </source>
</evidence>
<dbReference type="GO" id="GO:0031507">
    <property type="term" value="P:heterochromatin formation"/>
    <property type="evidence" value="ECO:0007669"/>
    <property type="project" value="TreeGrafter"/>
</dbReference>
<name>A0A815R1T1_9BILA</name>
<reference evidence="7" key="1">
    <citation type="submission" date="2021-02" db="EMBL/GenBank/DDBJ databases">
        <authorList>
            <person name="Nowell W R."/>
        </authorList>
    </citation>
    <scope>NUCLEOTIDE SEQUENCE</scope>
</reference>
<feature type="region of interest" description="Disordered" evidence="5">
    <location>
        <begin position="492"/>
        <end position="544"/>
    </location>
</feature>
<evidence type="ECO:0000256" key="4">
    <source>
        <dbReference type="SAM" id="Coils"/>
    </source>
</evidence>
<evidence type="ECO:0000256" key="5">
    <source>
        <dbReference type="SAM" id="MobiDB-lite"/>
    </source>
</evidence>
<dbReference type="GO" id="GO:0007097">
    <property type="term" value="P:nuclear migration"/>
    <property type="evidence" value="ECO:0007669"/>
    <property type="project" value="TreeGrafter"/>
</dbReference>
<dbReference type="Pfam" id="PF00038">
    <property type="entry name" value="Filament"/>
    <property type="match status" value="1"/>
</dbReference>
<dbReference type="Gene3D" id="1.20.5.170">
    <property type="match status" value="1"/>
</dbReference>
<dbReference type="GO" id="GO:0090435">
    <property type="term" value="P:protein localization to nuclear envelope"/>
    <property type="evidence" value="ECO:0007669"/>
    <property type="project" value="TreeGrafter"/>
</dbReference>
<dbReference type="GO" id="GO:0005882">
    <property type="term" value="C:intermediate filament"/>
    <property type="evidence" value="ECO:0007669"/>
    <property type="project" value="UniProtKB-KW"/>
</dbReference>
<feature type="compositionally biased region" description="Gly residues" evidence="5">
    <location>
        <begin position="495"/>
        <end position="523"/>
    </location>
</feature>
<evidence type="ECO:0000256" key="3">
    <source>
        <dbReference type="RuleBase" id="RU000685"/>
    </source>
</evidence>